<dbReference type="CDD" id="cd04301">
    <property type="entry name" value="NAT_SF"/>
    <property type="match status" value="1"/>
</dbReference>
<dbReference type="InterPro" id="IPR016181">
    <property type="entry name" value="Acyl_CoA_acyltransferase"/>
</dbReference>
<accession>A0A917CRJ3</accession>
<dbReference type="Pfam" id="PF00583">
    <property type="entry name" value="Acetyltransf_1"/>
    <property type="match status" value="1"/>
</dbReference>
<evidence type="ECO:0000259" key="1">
    <source>
        <dbReference type="PROSITE" id="PS51186"/>
    </source>
</evidence>
<protein>
    <submittedName>
        <fullName evidence="2">N-acetyltransferase</fullName>
    </submittedName>
</protein>
<feature type="domain" description="N-acetyltransferase" evidence="1">
    <location>
        <begin position="160"/>
        <end position="297"/>
    </location>
</feature>
<name>A0A917CRJ3_9NOCA</name>
<dbReference type="EMBL" id="BMCU01000001">
    <property type="protein sequence ID" value="GGF96170.1"/>
    <property type="molecule type" value="Genomic_DNA"/>
</dbReference>
<gene>
    <name evidence="2" type="ORF">GCM10007304_07670</name>
</gene>
<reference evidence="2" key="2">
    <citation type="submission" date="2020-09" db="EMBL/GenBank/DDBJ databases">
        <authorList>
            <person name="Sun Q."/>
            <person name="Sedlacek I."/>
        </authorList>
    </citation>
    <scope>NUCLEOTIDE SEQUENCE</scope>
    <source>
        <strain evidence="2">CCM 7905</strain>
    </source>
</reference>
<organism evidence="2 3">
    <name type="scientific">Rhodococcoides trifolii</name>
    <dbReference type="NCBI Taxonomy" id="908250"/>
    <lineage>
        <taxon>Bacteria</taxon>
        <taxon>Bacillati</taxon>
        <taxon>Actinomycetota</taxon>
        <taxon>Actinomycetes</taxon>
        <taxon>Mycobacteriales</taxon>
        <taxon>Nocardiaceae</taxon>
        <taxon>Rhodococcoides</taxon>
    </lineage>
</organism>
<dbReference type="Gene3D" id="3.40.630.30">
    <property type="match status" value="1"/>
</dbReference>
<sequence length="297" mass="32422">MIVRPMLSADLEAVVAFPPDPTIRDLSIDRVRAEFAAGRFRPEWTWIAESNGALVGRALWWGRSDSTSPLALDSLHVLKPADRVAVGAALLTSPTFERPEYVIALEPGSNSQWRIDAAARAGLTERLERLQVEWTPASGAPPASTRLTFRSGTDEEFVDLFVRAAVGTRDVTTARALTVMTPDEQARDDLDFYLGCPGERSWWCVAEEDDEVVGFILPSATPYSRNVGYLGVLPEHRGRGLVDDLLAEVTRINAGAERITATTDVTNEPMAAAFERAGYRVTEVRLVLTADPATAAP</sequence>
<evidence type="ECO:0000313" key="2">
    <source>
        <dbReference type="EMBL" id="GGF96170.1"/>
    </source>
</evidence>
<dbReference type="InterPro" id="IPR000182">
    <property type="entry name" value="GNAT_dom"/>
</dbReference>
<reference evidence="2" key="1">
    <citation type="journal article" date="2014" name="Int. J. Syst. Evol. Microbiol.">
        <title>Complete genome sequence of Corynebacterium casei LMG S-19264T (=DSM 44701T), isolated from a smear-ripened cheese.</title>
        <authorList>
            <consortium name="US DOE Joint Genome Institute (JGI-PGF)"/>
            <person name="Walter F."/>
            <person name="Albersmeier A."/>
            <person name="Kalinowski J."/>
            <person name="Ruckert C."/>
        </authorList>
    </citation>
    <scope>NUCLEOTIDE SEQUENCE</scope>
    <source>
        <strain evidence="2">CCM 7905</strain>
    </source>
</reference>
<dbReference type="GO" id="GO:0016747">
    <property type="term" value="F:acyltransferase activity, transferring groups other than amino-acyl groups"/>
    <property type="evidence" value="ECO:0007669"/>
    <property type="project" value="InterPro"/>
</dbReference>
<comment type="caution">
    <text evidence="2">The sequence shown here is derived from an EMBL/GenBank/DDBJ whole genome shotgun (WGS) entry which is preliminary data.</text>
</comment>
<dbReference type="AlphaFoldDB" id="A0A917CRJ3"/>
<dbReference type="Proteomes" id="UP000654257">
    <property type="component" value="Unassembled WGS sequence"/>
</dbReference>
<keyword evidence="3" id="KW-1185">Reference proteome</keyword>
<proteinExistence type="predicted"/>
<dbReference type="PROSITE" id="PS51186">
    <property type="entry name" value="GNAT"/>
    <property type="match status" value="1"/>
</dbReference>
<dbReference type="SUPFAM" id="SSF55729">
    <property type="entry name" value="Acyl-CoA N-acyltransferases (Nat)"/>
    <property type="match status" value="1"/>
</dbReference>
<dbReference type="RefSeq" id="WP_188543338.1">
    <property type="nucleotide sequence ID" value="NZ_BMCU01000001.1"/>
</dbReference>
<evidence type="ECO:0000313" key="3">
    <source>
        <dbReference type="Proteomes" id="UP000654257"/>
    </source>
</evidence>